<evidence type="ECO:0000256" key="4">
    <source>
        <dbReference type="ARBA" id="ARBA00022737"/>
    </source>
</evidence>
<feature type="compositionally biased region" description="Polar residues" evidence="6">
    <location>
        <begin position="11"/>
        <end position="22"/>
    </location>
</feature>
<evidence type="ECO:0000256" key="5">
    <source>
        <dbReference type="ARBA" id="ARBA00023136"/>
    </source>
</evidence>
<feature type="region of interest" description="Disordered" evidence="6">
    <location>
        <begin position="1"/>
        <end position="22"/>
    </location>
</feature>
<evidence type="ECO:0000256" key="6">
    <source>
        <dbReference type="SAM" id="MobiDB-lite"/>
    </source>
</evidence>
<comment type="caution">
    <text evidence="8">The sequence shown here is derived from an EMBL/GenBank/DDBJ whole genome shotgun (WGS) entry which is preliminary data.</text>
</comment>
<feature type="non-terminal residue" evidence="8">
    <location>
        <position position="79"/>
    </location>
</feature>
<dbReference type="EMBL" id="QGSY01000272">
    <property type="protein sequence ID" value="RQX04771.1"/>
    <property type="molecule type" value="Genomic_DNA"/>
</dbReference>
<keyword evidence="9" id="KW-1185">Reference proteome</keyword>
<sequence>MSRISARPPGCTSTPAPSVNPGCSTSGATVVPAPTGFAAAPTGFAAAPTGFAAAPTGFAAAPTGFAAAATGFAVAALVA</sequence>
<gene>
    <name evidence="8" type="ORF">DLJ58_26940</name>
</gene>
<evidence type="ECO:0000256" key="2">
    <source>
        <dbReference type="ARBA" id="ARBA00004496"/>
    </source>
</evidence>
<keyword evidence="3" id="KW-0963">Cytoplasm</keyword>
<dbReference type="GO" id="GO:0005737">
    <property type="term" value="C:cytoplasm"/>
    <property type="evidence" value="ECO:0007669"/>
    <property type="project" value="UniProtKB-SubCell"/>
</dbReference>
<evidence type="ECO:0000313" key="8">
    <source>
        <dbReference type="EMBL" id="RQX04771.1"/>
    </source>
</evidence>
<evidence type="ECO:0000256" key="3">
    <source>
        <dbReference type="ARBA" id="ARBA00022490"/>
    </source>
</evidence>
<dbReference type="AlphaFoldDB" id="A0A3N9WVD7"/>
<protein>
    <recommendedName>
        <fullName evidence="7">DUF1720 domain-containing protein</fullName>
    </recommendedName>
</protein>
<name>A0A3N9WVD7_9ACTN</name>
<keyword evidence="4" id="KW-0677">Repeat</keyword>
<dbReference type="Pfam" id="PF08226">
    <property type="entry name" value="DUF1720"/>
    <property type="match status" value="1"/>
</dbReference>
<accession>A0A3N9WVD7</accession>
<organism evidence="8 9">
    <name type="scientific">Micromonospora arida</name>
    <dbReference type="NCBI Taxonomy" id="2203715"/>
    <lineage>
        <taxon>Bacteria</taxon>
        <taxon>Bacillati</taxon>
        <taxon>Actinomycetota</taxon>
        <taxon>Actinomycetes</taxon>
        <taxon>Micromonosporales</taxon>
        <taxon>Micromonosporaceae</taxon>
        <taxon>Micromonospora</taxon>
    </lineage>
</organism>
<evidence type="ECO:0000259" key="7">
    <source>
        <dbReference type="Pfam" id="PF08226"/>
    </source>
</evidence>
<evidence type="ECO:0000256" key="1">
    <source>
        <dbReference type="ARBA" id="ARBA00004170"/>
    </source>
</evidence>
<dbReference type="GO" id="GO:0016020">
    <property type="term" value="C:membrane"/>
    <property type="evidence" value="ECO:0007669"/>
    <property type="project" value="UniProtKB-SubCell"/>
</dbReference>
<evidence type="ECO:0000313" key="9">
    <source>
        <dbReference type="Proteomes" id="UP000266889"/>
    </source>
</evidence>
<feature type="domain" description="DUF1720" evidence="7">
    <location>
        <begin position="22"/>
        <end position="72"/>
    </location>
</feature>
<keyword evidence="5" id="KW-0472">Membrane</keyword>
<comment type="subcellular location">
    <subcellularLocation>
        <location evidence="2">Cytoplasm</location>
    </subcellularLocation>
    <subcellularLocation>
        <location evidence="1">Membrane</location>
        <topology evidence="1">Peripheral membrane protein</topology>
    </subcellularLocation>
</comment>
<dbReference type="InterPro" id="IPR013182">
    <property type="entry name" value="DUF1720"/>
</dbReference>
<reference evidence="8 9" key="1">
    <citation type="submission" date="2018-05" db="EMBL/GenBank/DDBJ databases">
        <title>Micromonospora from Atacama Desert.</title>
        <authorList>
            <person name="Carro L."/>
            <person name="Goodfellow M."/>
            <person name="Klenk H.-P."/>
        </authorList>
    </citation>
    <scope>NUCLEOTIDE SEQUENCE [LARGE SCALE GENOMIC DNA]</scope>
    <source>
        <strain evidence="8 9">LB32</strain>
    </source>
</reference>
<dbReference type="Proteomes" id="UP000266889">
    <property type="component" value="Unassembled WGS sequence"/>
</dbReference>
<proteinExistence type="predicted"/>